<dbReference type="NCBIfam" id="TIGR01978">
    <property type="entry name" value="sufC"/>
    <property type="match status" value="1"/>
</dbReference>
<dbReference type="InterPro" id="IPR003439">
    <property type="entry name" value="ABC_transporter-like_ATP-bd"/>
</dbReference>
<dbReference type="InterPro" id="IPR010230">
    <property type="entry name" value="FeS-cluster_ATPase_SufC"/>
</dbReference>
<dbReference type="Gene3D" id="3.40.50.300">
    <property type="entry name" value="P-loop containing nucleotide triphosphate hydrolases"/>
    <property type="match status" value="1"/>
</dbReference>
<evidence type="ECO:0000313" key="5">
    <source>
        <dbReference type="EMBL" id="MCV3728565.1"/>
    </source>
</evidence>
<gene>
    <name evidence="5" type="primary">sufC</name>
    <name evidence="5" type="ORF">OF376_02145</name>
</gene>
<dbReference type="SMART" id="SM00382">
    <property type="entry name" value="AAA"/>
    <property type="match status" value="1"/>
</dbReference>
<dbReference type="PANTHER" id="PTHR43204:SF1">
    <property type="entry name" value="ABC TRANSPORTER I FAMILY MEMBER 6, CHLOROPLASTIC"/>
    <property type="match status" value="1"/>
</dbReference>
<keyword evidence="3" id="KW-0067">ATP-binding</keyword>
<proteinExistence type="inferred from homology"/>
<dbReference type="InterPro" id="IPR003593">
    <property type="entry name" value="AAA+_ATPase"/>
</dbReference>
<dbReference type="PROSITE" id="PS50893">
    <property type="entry name" value="ABC_TRANSPORTER_2"/>
    <property type="match status" value="1"/>
</dbReference>
<keyword evidence="2" id="KW-0547">Nucleotide-binding</keyword>
<dbReference type="InterPro" id="IPR027417">
    <property type="entry name" value="P-loop_NTPase"/>
</dbReference>
<name>A0ABT3BMW4_9BACT</name>
<dbReference type="Pfam" id="PF00005">
    <property type="entry name" value="ABC_tran"/>
    <property type="match status" value="1"/>
</dbReference>
<dbReference type="SUPFAM" id="SSF52540">
    <property type="entry name" value="P-loop containing nucleoside triphosphate hydrolases"/>
    <property type="match status" value="1"/>
</dbReference>
<keyword evidence="6" id="KW-1185">Reference proteome</keyword>
<dbReference type="PANTHER" id="PTHR43204">
    <property type="entry name" value="ABC TRANSPORTER I FAMILY MEMBER 6, CHLOROPLASTIC"/>
    <property type="match status" value="1"/>
</dbReference>
<comment type="similarity">
    <text evidence="1">Belongs to the ABC transporter superfamily. Ycf16 family.</text>
</comment>
<dbReference type="Proteomes" id="UP001208245">
    <property type="component" value="Unassembled WGS sequence"/>
</dbReference>
<sequence>MQSIKIQNLSVSIDNELILQDINLSINRGDIIAIMGPNGHGKTTLFKSIMKHFSLTYESGDIWFDQTSINDCETHDIANRKVFLATQNPIEIPGLMMLDFYRSLLTNYNPDAKMNVLELYSKLKDRMQDLALDVSLLQRSFNDNFSGGEKKKNEILQLAVLDPDFIFLDEIDSGLDIDALRMISNILQEQHKKQKAICYISHNNGLLNLIPPTKVILIINGRIVQTGDLELAEKILREGYGWVETELGVQMKKEQPIKPSSLKLGVCGARK</sequence>
<accession>A0ABT3BMW4</accession>
<comment type="caution">
    <text evidence="5">The sequence shown here is derived from an EMBL/GenBank/DDBJ whole genome shotgun (WGS) entry which is preliminary data.</text>
</comment>
<dbReference type="RefSeq" id="WP_263821880.1">
    <property type="nucleotide sequence ID" value="NZ_JAOXHK010000004.1"/>
</dbReference>
<dbReference type="EMBL" id="JAOXHL010000002">
    <property type="protein sequence ID" value="MCV3728565.1"/>
    <property type="molecule type" value="Genomic_DNA"/>
</dbReference>
<organism evidence="5 6">
    <name type="scientific">Ureaplasma miroungigenitalium</name>
    <dbReference type="NCBI Taxonomy" id="1042321"/>
    <lineage>
        <taxon>Bacteria</taxon>
        <taxon>Bacillati</taxon>
        <taxon>Mycoplasmatota</taxon>
        <taxon>Mycoplasmoidales</taxon>
        <taxon>Mycoplasmoidaceae</taxon>
        <taxon>Ureaplasma</taxon>
    </lineage>
</organism>
<evidence type="ECO:0000313" key="6">
    <source>
        <dbReference type="Proteomes" id="UP001208245"/>
    </source>
</evidence>
<protein>
    <submittedName>
        <fullName evidence="5">Fe-S cluster assembly ATPase SufC</fullName>
    </submittedName>
</protein>
<evidence type="ECO:0000256" key="1">
    <source>
        <dbReference type="ARBA" id="ARBA00006216"/>
    </source>
</evidence>
<evidence type="ECO:0000256" key="2">
    <source>
        <dbReference type="ARBA" id="ARBA00022741"/>
    </source>
</evidence>
<dbReference type="InterPro" id="IPR017871">
    <property type="entry name" value="ABC_transporter-like_CS"/>
</dbReference>
<evidence type="ECO:0000259" key="4">
    <source>
        <dbReference type="PROSITE" id="PS50893"/>
    </source>
</evidence>
<feature type="domain" description="ABC transporter" evidence="4">
    <location>
        <begin position="4"/>
        <end position="245"/>
    </location>
</feature>
<dbReference type="PROSITE" id="PS00211">
    <property type="entry name" value="ABC_TRANSPORTER_1"/>
    <property type="match status" value="1"/>
</dbReference>
<reference evidence="5 6" key="1">
    <citation type="journal article" date="2020" name="Int. J. Syst. Evol. Microbiol.">
        <title>Ureaplasma miroungigenitalium sp. nov. isolated from northern elephant seals (Mirounga angustirostris) and Ureaplasma zalophigenitalium sp. nov. isolated from California sea lions (Zalophus californianus).</title>
        <authorList>
            <person name="Volokhov D.V."/>
            <person name="Gulland F.M."/>
            <person name="Gao Y."/>
            <person name="Chizhikov V.E."/>
        </authorList>
    </citation>
    <scope>NUCLEOTIDE SEQUENCE [LARGE SCALE GENOMIC DNA]</scope>
    <source>
        <strain evidence="5 6">ES3182-GEN</strain>
    </source>
</reference>
<evidence type="ECO:0000256" key="3">
    <source>
        <dbReference type="ARBA" id="ARBA00022840"/>
    </source>
</evidence>